<accession>A0A2N7F9W2</accession>
<dbReference type="EMBL" id="MCWU01000032">
    <property type="protein sequence ID" value="PMJ64348.1"/>
    <property type="molecule type" value="Genomic_DNA"/>
</dbReference>
<proteinExistence type="predicted"/>
<evidence type="ECO:0000313" key="2">
    <source>
        <dbReference type="Proteomes" id="UP000235330"/>
    </source>
</evidence>
<name>A0A2N7F9W2_VIBSP</name>
<dbReference type="RefSeq" id="WP_102516731.1">
    <property type="nucleotide sequence ID" value="NZ_CAWNSM010000032.1"/>
</dbReference>
<sequence>MDLVECSDLIHNDIRCLLTGIDTSTTQMESFLISLSKEWEKQIEKDETLKEKVGKENRDRFLAAMMAALDGQGKNHPKQVEFNPTSLVDLILQYCKGEIKSFWNFYIEIEDEIADGCKYVLTEKDICLGSKKAKKKVDNAIKEYAHAPSGLSNSYDIKEYIPSYDVWESDILVKFDTTVFGSGKTGICFTNNFVVFKGISTIPHSLYYYRKIDKISVDQDDKELIIKGLSSTGDTGDYFKYICYNINDELSKVVDCVNEYISQPALKVVKHLEAL</sequence>
<reference evidence="2" key="1">
    <citation type="submission" date="2016-07" db="EMBL/GenBank/DDBJ databases">
        <title>Nontailed viruses are major unrecognized killers of bacteria in the ocean.</title>
        <authorList>
            <person name="Kauffman K."/>
            <person name="Hussain F."/>
            <person name="Yang J."/>
            <person name="Arevalo P."/>
            <person name="Brown J."/>
            <person name="Cutler M."/>
            <person name="Kelly L."/>
            <person name="Polz M.F."/>
        </authorList>
    </citation>
    <scope>NUCLEOTIDE SEQUENCE [LARGE SCALE GENOMIC DNA]</scope>
    <source>
        <strain evidence="2">10N.261.55.E11</strain>
    </source>
</reference>
<gene>
    <name evidence="1" type="ORF">BCU17_21525</name>
</gene>
<evidence type="ECO:0000313" key="1">
    <source>
        <dbReference type="EMBL" id="PMJ64348.1"/>
    </source>
</evidence>
<protein>
    <submittedName>
        <fullName evidence="1">Uncharacterized protein</fullName>
    </submittedName>
</protein>
<dbReference type="Proteomes" id="UP000235330">
    <property type="component" value="Unassembled WGS sequence"/>
</dbReference>
<comment type="caution">
    <text evidence="1">The sequence shown here is derived from an EMBL/GenBank/DDBJ whole genome shotgun (WGS) entry which is preliminary data.</text>
</comment>
<dbReference type="AlphaFoldDB" id="A0A2N7F9W2"/>
<organism evidence="1 2">
    <name type="scientific">Vibrio splendidus</name>
    <dbReference type="NCBI Taxonomy" id="29497"/>
    <lineage>
        <taxon>Bacteria</taxon>
        <taxon>Pseudomonadati</taxon>
        <taxon>Pseudomonadota</taxon>
        <taxon>Gammaproteobacteria</taxon>
        <taxon>Vibrionales</taxon>
        <taxon>Vibrionaceae</taxon>
        <taxon>Vibrio</taxon>
    </lineage>
</organism>